<feature type="domain" description="Radical SAM core" evidence="10">
    <location>
        <begin position="19"/>
        <end position="299"/>
    </location>
</feature>
<dbReference type="InterPro" id="IPR034457">
    <property type="entry name" value="Organic_radical-activating"/>
</dbReference>
<dbReference type="InterPro" id="IPR040074">
    <property type="entry name" value="BssD/PflA/YjjW"/>
</dbReference>
<proteinExistence type="inferred from homology"/>
<dbReference type="PROSITE" id="PS01087">
    <property type="entry name" value="RADICAL_ACTIVATING"/>
    <property type="match status" value="1"/>
</dbReference>
<keyword evidence="7" id="KW-0408">Iron</keyword>
<dbReference type="SFLD" id="SFLDS00029">
    <property type="entry name" value="Radical_SAM"/>
    <property type="match status" value="1"/>
</dbReference>
<keyword evidence="5" id="KW-0479">Metal-binding</keyword>
<gene>
    <name evidence="11" type="ORF">FYJ44_11585</name>
</gene>
<evidence type="ECO:0000256" key="8">
    <source>
        <dbReference type="ARBA" id="ARBA00023014"/>
    </source>
</evidence>
<dbReference type="PIRSF" id="PIRSF000371">
    <property type="entry name" value="PFL_act_enz"/>
    <property type="match status" value="1"/>
</dbReference>
<evidence type="ECO:0000313" key="11">
    <source>
        <dbReference type="EMBL" id="MSS28658.1"/>
    </source>
</evidence>
<dbReference type="Pfam" id="PF04055">
    <property type="entry name" value="Radical_SAM"/>
    <property type="match status" value="1"/>
</dbReference>
<dbReference type="Gene3D" id="3.30.70.20">
    <property type="match status" value="1"/>
</dbReference>
<evidence type="ECO:0000256" key="7">
    <source>
        <dbReference type="ARBA" id="ARBA00023004"/>
    </source>
</evidence>
<dbReference type="SFLD" id="SFLDG01066">
    <property type="entry name" value="organic_radical-activating_enz"/>
    <property type="match status" value="1"/>
</dbReference>
<dbReference type="RefSeq" id="WP_154512260.1">
    <property type="nucleotide sequence ID" value="NZ_DBFWWU010000198.1"/>
</dbReference>
<keyword evidence="3" id="KW-0004">4Fe-4S</keyword>
<dbReference type="InterPro" id="IPR012839">
    <property type="entry name" value="Organic_radical_activase"/>
</dbReference>
<keyword evidence="4" id="KW-0949">S-adenosyl-L-methionine</keyword>
<dbReference type="PANTHER" id="PTHR30352:SF4">
    <property type="entry name" value="PYRUVATE FORMATE-LYASE 2-ACTIVATING ENZYME"/>
    <property type="match status" value="1"/>
</dbReference>
<comment type="caution">
    <text evidence="11">The sequence shown here is derived from an EMBL/GenBank/DDBJ whole genome shotgun (WGS) entry which is preliminary data.</text>
</comment>
<evidence type="ECO:0000313" key="12">
    <source>
        <dbReference type="Proteomes" id="UP000477488"/>
    </source>
</evidence>
<dbReference type="SUPFAM" id="SSF54862">
    <property type="entry name" value="4Fe-4S ferredoxins"/>
    <property type="match status" value="1"/>
</dbReference>
<evidence type="ECO:0000256" key="6">
    <source>
        <dbReference type="ARBA" id="ARBA00023002"/>
    </source>
</evidence>
<evidence type="ECO:0000256" key="4">
    <source>
        <dbReference type="ARBA" id="ARBA00022691"/>
    </source>
</evidence>
<dbReference type="AlphaFoldDB" id="A0A6L5XN54"/>
<keyword evidence="8" id="KW-0411">Iron-sulfur</keyword>
<dbReference type="PROSITE" id="PS00198">
    <property type="entry name" value="4FE4S_FER_1"/>
    <property type="match status" value="1"/>
</dbReference>
<reference evidence="11 12" key="1">
    <citation type="submission" date="2019-09" db="EMBL/GenBank/DDBJ databases">
        <title>In-depth cultivation of the pig gut microbiome towards novel bacterial diversity and tailored functional studies.</title>
        <authorList>
            <person name="Wylensek D."/>
            <person name="Hitch T.C.A."/>
            <person name="Clavel T."/>
        </authorList>
    </citation>
    <scope>NUCLEOTIDE SEQUENCE [LARGE SCALE GENOMIC DNA]</scope>
    <source>
        <strain evidence="11 12">PG-178-WT-4</strain>
    </source>
</reference>
<dbReference type="GO" id="GO:0046872">
    <property type="term" value="F:metal ion binding"/>
    <property type="evidence" value="ECO:0007669"/>
    <property type="project" value="UniProtKB-KW"/>
</dbReference>
<dbReference type="SFLD" id="SFLDG01118">
    <property type="entry name" value="activating_enzymes__group_2"/>
    <property type="match status" value="1"/>
</dbReference>
<dbReference type="PROSITE" id="PS51379">
    <property type="entry name" value="4FE4S_FER_2"/>
    <property type="match status" value="2"/>
</dbReference>
<evidence type="ECO:0000259" key="9">
    <source>
        <dbReference type="PROSITE" id="PS51379"/>
    </source>
</evidence>
<dbReference type="InterPro" id="IPR007197">
    <property type="entry name" value="rSAM"/>
</dbReference>
<feature type="domain" description="4Fe-4S ferredoxin-type" evidence="9">
    <location>
        <begin position="50"/>
        <end position="82"/>
    </location>
</feature>
<dbReference type="InterPro" id="IPR001989">
    <property type="entry name" value="Radical_activat_CS"/>
</dbReference>
<comment type="similarity">
    <text evidence="2">Belongs to the organic radical-activating enzymes family.</text>
</comment>
<feature type="domain" description="4Fe-4S ferredoxin-type" evidence="9">
    <location>
        <begin position="83"/>
        <end position="112"/>
    </location>
</feature>
<evidence type="ECO:0000256" key="1">
    <source>
        <dbReference type="ARBA" id="ARBA00001966"/>
    </source>
</evidence>
<protein>
    <submittedName>
        <fullName evidence="11">Glycyl-radical enzyme activating protein</fullName>
    </submittedName>
</protein>
<dbReference type="Gene3D" id="3.20.20.70">
    <property type="entry name" value="Aldolase class I"/>
    <property type="match status" value="1"/>
</dbReference>
<keyword evidence="12" id="KW-1185">Reference proteome</keyword>
<dbReference type="InterPro" id="IPR017900">
    <property type="entry name" value="4Fe4S_Fe_S_CS"/>
</dbReference>
<dbReference type="InterPro" id="IPR017896">
    <property type="entry name" value="4Fe4S_Fe-S-bd"/>
</dbReference>
<organism evidence="11 12">
    <name type="scientific">Desulfovibrio porci</name>
    <dbReference type="NCBI Taxonomy" id="2605782"/>
    <lineage>
        <taxon>Bacteria</taxon>
        <taxon>Pseudomonadati</taxon>
        <taxon>Thermodesulfobacteriota</taxon>
        <taxon>Desulfovibrionia</taxon>
        <taxon>Desulfovibrionales</taxon>
        <taxon>Desulfovibrionaceae</taxon>
        <taxon>Desulfovibrio</taxon>
    </lineage>
</organism>
<dbReference type="PROSITE" id="PS51918">
    <property type="entry name" value="RADICAL_SAM"/>
    <property type="match status" value="1"/>
</dbReference>
<dbReference type="Proteomes" id="UP000477488">
    <property type="component" value="Unassembled WGS sequence"/>
</dbReference>
<dbReference type="InterPro" id="IPR013785">
    <property type="entry name" value="Aldolase_TIM"/>
</dbReference>
<evidence type="ECO:0000256" key="3">
    <source>
        <dbReference type="ARBA" id="ARBA00022485"/>
    </source>
</evidence>
<sequence length="299" mass="33646">MTDAQVSGIVFNVQKFSVHDGKGIRTLVFLKGCPLRCRWCSNPESQSLKPEHAFNPTRCLTAGVCGRCLAACPTGALSLTADGLIRHDRNKCEECFACVRACPSGAQSVYGESMSVGQALDKVEEDGVFYHRFGGGMTLSGGEALMQHEFAVALLREARRRRIDTTIETCGCYPYERLRDACPHLNRLIFDIKCLDPRKHKAQTGVDNALILENFRRVCEDFPDLPIRVRTPVIPGFNDSEDDIRAIRRMVPRRPNIDYELLAYHRMGQPKYGYLGRRYELEGATLDEALMKNLNEIAR</sequence>
<dbReference type="GO" id="GO:0051539">
    <property type="term" value="F:4 iron, 4 sulfur cluster binding"/>
    <property type="evidence" value="ECO:0007669"/>
    <property type="project" value="UniProtKB-KW"/>
</dbReference>
<evidence type="ECO:0000256" key="2">
    <source>
        <dbReference type="ARBA" id="ARBA00009777"/>
    </source>
</evidence>
<evidence type="ECO:0000256" key="5">
    <source>
        <dbReference type="ARBA" id="ARBA00022723"/>
    </source>
</evidence>
<dbReference type="PANTHER" id="PTHR30352">
    <property type="entry name" value="PYRUVATE FORMATE-LYASE-ACTIVATING ENZYME"/>
    <property type="match status" value="1"/>
</dbReference>
<name>A0A6L5XN54_9BACT</name>
<accession>A0A6L5XN54</accession>
<dbReference type="EMBL" id="VUMH01000012">
    <property type="protein sequence ID" value="MSS28658.1"/>
    <property type="molecule type" value="Genomic_DNA"/>
</dbReference>
<dbReference type="GO" id="GO:0016491">
    <property type="term" value="F:oxidoreductase activity"/>
    <property type="evidence" value="ECO:0007669"/>
    <property type="project" value="UniProtKB-KW"/>
</dbReference>
<evidence type="ECO:0000259" key="10">
    <source>
        <dbReference type="PROSITE" id="PS51918"/>
    </source>
</evidence>
<comment type="cofactor">
    <cofactor evidence="1">
        <name>[4Fe-4S] cluster</name>
        <dbReference type="ChEBI" id="CHEBI:49883"/>
    </cofactor>
</comment>
<keyword evidence="6" id="KW-0560">Oxidoreductase</keyword>
<dbReference type="NCBIfam" id="TIGR02494">
    <property type="entry name" value="PFLE_PFLC"/>
    <property type="match status" value="1"/>
</dbReference>